<evidence type="ECO:0000256" key="7">
    <source>
        <dbReference type="RuleBase" id="RU361133"/>
    </source>
</evidence>
<reference evidence="10 11" key="1">
    <citation type="submission" date="2013-03" db="EMBL/GenBank/DDBJ databases">
        <title>The Genome Sequence of Phialophora europaea CBS 101466.</title>
        <authorList>
            <consortium name="The Broad Institute Genomics Platform"/>
            <person name="Cuomo C."/>
            <person name="de Hoog S."/>
            <person name="Gorbushina A."/>
            <person name="Walker B."/>
            <person name="Young S.K."/>
            <person name="Zeng Q."/>
            <person name="Gargeya S."/>
            <person name="Fitzgerald M."/>
            <person name="Haas B."/>
            <person name="Abouelleil A."/>
            <person name="Allen A.W."/>
            <person name="Alvarado L."/>
            <person name="Arachchi H.M."/>
            <person name="Berlin A.M."/>
            <person name="Chapman S.B."/>
            <person name="Gainer-Dewar J."/>
            <person name="Goldberg J."/>
            <person name="Griggs A."/>
            <person name="Gujja S."/>
            <person name="Hansen M."/>
            <person name="Howarth C."/>
            <person name="Imamovic A."/>
            <person name="Ireland A."/>
            <person name="Larimer J."/>
            <person name="McCowan C."/>
            <person name="Murphy C."/>
            <person name="Pearson M."/>
            <person name="Poon T.W."/>
            <person name="Priest M."/>
            <person name="Roberts A."/>
            <person name="Saif S."/>
            <person name="Shea T."/>
            <person name="Sisk P."/>
            <person name="Sykes S."/>
            <person name="Wortman J."/>
            <person name="Nusbaum C."/>
            <person name="Birren B."/>
        </authorList>
    </citation>
    <scope>NUCLEOTIDE SEQUENCE [LARGE SCALE GENOMIC DNA]</scope>
    <source>
        <strain evidence="10 11">CBS 101466</strain>
    </source>
</reference>
<dbReference type="SMART" id="SM00149">
    <property type="entry name" value="PLCYc"/>
    <property type="match status" value="1"/>
</dbReference>
<evidence type="ECO:0000259" key="9">
    <source>
        <dbReference type="PROSITE" id="PS50008"/>
    </source>
</evidence>
<feature type="compositionally biased region" description="Basic residues" evidence="8">
    <location>
        <begin position="198"/>
        <end position="207"/>
    </location>
</feature>
<feature type="compositionally biased region" description="Basic and acidic residues" evidence="8">
    <location>
        <begin position="1"/>
        <end position="10"/>
    </location>
</feature>
<keyword evidence="11" id="KW-1185">Reference proteome</keyword>
<dbReference type="PROSITE" id="PS50007">
    <property type="entry name" value="PIPLC_X_DOMAIN"/>
    <property type="match status" value="1"/>
</dbReference>
<dbReference type="CDD" id="cd00275">
    <property type="entry name" value="C2_PLC_like"/>
    <property type="match status" value="1"/>
</dbReference>
<name>W2RLF3_CYPE1</name>
<feature type="compositionally biased region" description="Acidic residues" evidence="8">
    <location>
        <begin position="137"/>
        <end position="150"/>
    </location>
</feature>
<dbReference type="GO" id="GO:0016042">
    <property type="term" value="P:lipid catabolic process"/>
    <property type="evidence" value="ECO:0007669"/>
    <property type="project" value="UniProtKB-KW"/>
</dbReference>
<feature type="compositionally biased region" description="Basic residues" evidence="8">
    <location>
        <begin position="552"/>
        <end position="561"/>
    </location>
</feature>
<dbReference type="Proteomes" id="UP000030752">
    <property type="component" value="Unassembled WGS sequence"/>
</dbReference>
<dbReference type="eggNOG" id="KOG0169">
    <property type="taxonomic scope" value="Eukaryota"/>
</dbReference>
<feature type="compositionally biased region" description="Basic and acidic residues" evidence="8">
    <location>
        <begin position="169"/>
        <end position="188"/>
    </location>
</feature>
<dbReference type="Gene3D" id="2.60.40.150">
    <property type="entry name" value="C2 domain"/>
    <property type="match status" value="1"/>
</dbReference>
<dbReference type="GO" id="GO:0004435">
    <property type="term" value="F:phosphatidylinositol-4,5-bisphosphate phospholipase C activity"/>
    <property type="evidence" value="ECO:0007669"/>
    <property type="project" value="UniProtKB-EC"/>
</dbReference>
<feature type="region of interest" description="Disordered" evidence="8">
    <location>
        <begin position="1"/>
        <end position="24"/>
    </location>
</feature>
<dbReference type="VEuPathDB" id="FungiDB:HMPREF1541_08140"/>
<feature type="region of interest" description="Disordered" evidence="8">
    <location>
        <begin position="524"/>
        <end position="569"/>
    </location>
</feature>
<keyword evidence="5" id="KW-0807">Transducer</keyword>
<dbReference type="InterPro" id="IPR001192">
    <property type="entry name" value="PI-PLC_fam"/>
</dbReference>
<dbReference type="InterPro" id="IPR035892">
    <property type="entry name" value="C2_domain_sf"/>
</dbReference>
<comment type="catalytic activity">
    <reaction evidence="1 7">
        <text>a 1,2-diacyl-sn-glycero-3-phospho-(1D-myo-inositol-4,5-bisphosphate) + H2O = 1D-myo-inositol 1,4,5-trisphosphate + a 1,2-diacyl-sn-glycerol + H(+)</text>
        <dbReference type="Rhea" id="RHEA:33179"/>
        <dbReference type="ChEBI" id="CHEBI:15377"/>
        <dbReference type="ChEBI" id="CHEBI:15378"/>
        <dbReference type="ChEBI" id="CHEBI:17815"/>
        <dbReference type="ChEBI" id="CHEBI:58456"/>
        <dbReference type="ChEBI" id="CHEBI:203600"/>
        <dbReference type="EC" id="3.1.4.11"/>
    </reaction>
</comment>
<dbReference type="InterPro" id="IPR017946">
    <property type="entry name" value="PLC-like_Pdiesterase_TIM-brl"/>
</dbReference>
<evidence type="ECO:0000256" key="8">
    <source>
        <dbReference type="SAM" id="MobiDB-lite"/>
    </source>
</evidence>
<dbReference type="InterPro" id="IPR000909">
    <property type="entry name" value="PLipase_C_PInositol-sp_X_dom"/>
</dbReference>
<accession>W2RLF3</accession>
<dbReference type="Pfam" id="PF00387">
    <property type="entry name" value="PI-PLC-Y"/>
    <property type="match status" value="1"/>
</dbReference>
<feature type="domain" description="PI-PLC Y-box" evidence="9">
    <location>
        <begin position="352"/>
        <end position="467"/>
    </location>
</feature>
<evidence type="ECO:0000256" key="6">
    <source>
        <dbReference type="ARBA" id="ARBA00059664"/>
    </source>
</evidence>
<dbReference type="PANTHER" id="PTHR10336:SF82">
    <property type="entry name" value="PHOSPHOINOSITIDE PHOSPHOLIPASE C"/>
    <property type="match status" value="1"/>
</dbReference>
<dbReference type="EC" id="3.1.4.11" evidence="7"/>
<feature type="region of interest" description="Disordered" evidence="8">
    <location>
        <begin position="137"/>
        <end position="222"/>
    </location>
</feature>
<comment type="function">
    <text evidence="6">The production of the second messenger molecules diacylglycerol (DAG) and inositol 1,4,5-trisphosphate (IP3) is mediated by activated phosphatidylinositol-specific phospholipase C enzymes.</text>
</comment>
<dbReference type="FunFam" id="3.20.20.190:FF:000039">
    <property type="entry name" value="Phosphoinositide phospholipase C"/>
    <property type="match status" value="1"/>
</dbReference>
<dbReference type="GO" id="GO:0051209">
    <property type="term" value="P:release of sequestered calcium ion into cytosol"/>
    <property type="evidence" value="ECO:0007669"/>
    <property type="project" value="TreeGrafter"/>
</dbReference>
<dbReference type="SUPFAM" id="SSF51695">
    <property type="entry name" value="PLC-like phosphodiesterases"/>
    <property type="match status" value="1"/>
</dbReference>
<keyword evidence="4 7" id="KW-0443">Lipid metabolism</keyword>
<dbReference type="CDD" id="cd08598">
    <property type="entry name" value="PI-PLC1c_yeast"/>
    <property type="match status" value="1"/>
</dbReference>
<evidence type="ECO:0000313" key="11">
    <source>
        <dbReference type="Proteomes" id="UP000030752"/>
    </source>
</evidence>
<evidence type="ECO:0000256" key="4">
    <source>
        <dbReference type="ARBA" id="ARBA00023098"/>
    </source>
</evidence>
<dbReference type="HOGENOM" id="CLU_002738_3_0_1"/>
<dbReference type="RefSeq" id="XP_008720682.1">
    <property type="nucleotide sequence ID" value="XM_008722460.1"/>
</dbReference>
<dbReference type="EMBL" id="KB822724">
    <property type="protein sequence ID" value="ETN37150.1"/>
    <property type="molecule type" value="Genomic_DNA"/>
</dbReference>
<gene>
    <name evidence="10" type="ORF">HMPREF1541_08140</name>
</gene>
<evidence type="ECO:0000256" key="1">
    <source>
        <dbReference type="ARBA" id="ARBA00001195"/>
    </source>
</evidence>
<sequence>MTADKKEADLPLRAGGGGGPTEEAIKGRVKEFRPDHPTTKHLKKIYQSHAKEQTFQDGVKLATEDAFWEYMRSPAAAALAPPPEVDLSHPLSSYYISSSHNTYLTGHQLYGYATTEGYTNVLKRGCRCLEIDIWDGDDSDSSASSSDEDFDVAKAGSAPKRSKWRRMKEKASEMRGHASRKEQEKETVESPPDSASLHHAHPSHHAHPGAIPGDDSQPFKSEPQVVHGWTLTQAIPFRTVCAAIRKSAFVATDLPLIVSFETHASLDQQETMVEIIKEAWGDCLVDMEDAMKTGFDKLPSPASLRNKILVKVKHSSVGIIADPSTKLELAQTNTTQGSNEAAKKPAKMLPALSELGMFTRAFSFKSWDQPEASIPTHVFSLTESKAHGMHPDPTHGPAMFEHNKKYLTRIYPKGTRITSSNYDPAFHWRHGAQMVALNWQRLDEGMMLNEGMFAGYEGWVLKPDGYRDQDGGVGDSSLTTIPTKQISELRIQAFAAESIPLPREKDASQAAKLKPYLKFELHLDTHGPPGSGKDGEGVNNDTEMEEQDKKEREKHKRRSKTQKSDSPDFEGEALAWTNVGVVEKLSFLRLKIKDDRSLAKDEVCAWACIRLDRLQTGYRLIHLLDPEGMPSKGFVLVHITKTLS</sequence>
<keyword evidence="2 7" id="KW-0378">Hydrolase</keyword>
<dbReference type="PANTHER" id="PTHR10336">
    <property type="entry name" value="PHOSPHOINOSITIDE-SPECIFIC PHOSPHOLIPASE C FAMILY PROTEIN"/>
    <property type="match status" value="1"/>
</dbReference>
<dbReference type="AlphaFoldDB" id="W2RLF3"/>
<evidence type="ECO:0000256" key="2">
    <source>
        <dbReference type="ARBA" id="ARBA00022801"/>
    </source>
</evidence>
<dbReference type="GO" id="GO:0048015">
    <property type="term" value="P:phosphatidylinositol-mediated signaling"/>
    <property type="evidence" value="ECO:0007669"/>
    <property type="project" value="TreeGrafter"/>
</dbReference>
<dbReference type="Gene3D" id="3.20.20.190">
    <property type="entry name" value="Phosphatidylinositol (PI) phosphodiesterase"/>
    <property type="match status" value="1"/>
</dbReference>
<evidence type="ECO:0000256" key="3">
    <source>
        <dbReference type="ARBA" id="ARBA00022963"/>
    </source>
</evidence>
<dbReference type="PRINTS" id="PR00390">
    <property type="entry name" value="PHPHLIPASEC"/>
</dbReference>
<dbReference type="OrthoDB" id="269822at2759"/>
<dbReference type="SUPFAM" id="SSF49562">
    <property type="entry name" value="C2 domain (Calcium/lipid-binding domain, CaLB)"/>
    <property type="match status" value="1"/>
</dbReference>
<dbReference type="GeneID" id="19975479"/>
<protein>
    <recommendedName>
        <fullName evidence="7">Phosphoinositide phospholipase C</fullName>
        <ecNumber evidence="7">3.1.4.11</ecNumber>
    </recommendedName>
</protein>
<dbReference type="SMART" id="SM00148">
    <property type="entry name" value="PLCXc"/>
    <property type="match status" value="1"/>
</dbReference>
<evidence type="ECO:0000313" key="10">
    <source>
        <dbReference type="EMBL" id="ETN37150.1"/>
    </source>
</evidence>
<dbReference type="Pfam" id="PF00388">
    <property type="entry name" value="PI-PLC-X"/>
    <property type="match status" value="1"/>
</dbReference>
<evidence type="ECO:0000256" key="5">
    <source>
        <dbReference type="ARBA" id="ARBA00023224"/>
    </source>
</evidence>
<dbReference type="InParanoid" id="W2RLF3"/>
<organism evidence="10 11">
    <name type="scientific">Cyphellophora europaea (strain CBS 101466)</name>
    <name type="common">Phialophora europaea</name>
    <dbReference type="NCBI Taxonomy" id="1220924"/>
    <lineage>
        <taxon>Eukaryota</taxon>
        <taxon>Fungi</taxon>
        <taxon>Dikarya</taxon>
        <taxon>Ascomycota</taxon>
        <taxon>Pezizomycotina</taxon>
        <taxon>Eurotiomycetes</taxon>
        <taxon>Chaetothyriomycetidae</taxon>
        <taxon>Chaetothyriales</taxon>
        <taxon>Cyphellophoraceae</taxon>
        <taxon>Cyphellophora</taxon>
    </lineage>
</organism>
<keyword evidence="3 7" id="KW-0442">Lipid degradation</keyword>
<dbReference type="STRING" id="1220924.W2RLF3"/>
<dbReference type="InterPro" id="IPR001711">
    <property type="entry name" value="PLipase_C_Pinositol-sp_Y"/>
</dbReference>
<dbReference type="PROSITE" id="PS50008">
    <property type="entry name" value="PIPLC_Y_DOMAIN"/>
    <property type="match status" value="1"/>
</dbReference>
<proteinExistence type="predicted"/>